<feature type="transmembrane region" description="Helical" evidence="5">
    <location>
        <begin position="98"/>
        <end position="120"/>
    </location>
</feature>
<name>A0A326U4W1_THEHA</name>
<feature type="domain" description="Methylamine utilisation protein MauE" evidence="6">
    <location>
        <begin position="30"/>
        <end position="158"/>
    </location>
</feature>
<sequence>MHVSCAKKIERSYILNSEIMFYTLAIGHLSLRMFLGSILISSALTKILHPTNFYVSIRDYRIIPAKKMGQAIASILVVMIPGGEIVIGSALVVGWPLIFSKVGALLLFLIFSSVISLTIIRKRTDILCSCGGILGNHRISWLLVARNVLLLALLLLNIFVPGDTITLELLLSTQRYDPTLVVASIGAAFIISTGAIALIKVTKAIYEFLA</sequence>
<feature type="transmembrane region" description="Helical" evidence="5">
    <location>
        <begin position="141"/>
        <end position="160"/>
    </location>
</feature>
<keyword evidence="3 5" id="KW-1133">Transmembrane helix</keyword>
<evidence type="ECO:0000256" key="5">
    <source>
        <dbReference type="SAM" id="Phobius"/>
    </source>
</evidence>
<proteinExistence type="predicted"/>
<comment type="subcellular location">
    <subcellularLocation>
        <location evidence="1">Membrane</location>
        <topology evidence="1">Multi-pass membrane protein</topology>
    </subcellularLocation>
</comment>
<evidence type="ECO:0000313" key="8">
    <source>
        <dbReference type="Proteomes" id="UP000248806"/>
    </source>
</evidence>
<reference evidence="7 8" key="1">
    <citation type="submission" date="2018-06" db="EMBL/GenBank/DDBJ databases">
        <title>Genomic Encyclopedia of Archaeal and Bacterial Type Strains, Phase II (KMG-II): from individual species to whole genera.</title>
        <authorList>
            <person name="Goeker M."/>
        </authorList>
    </citation>
    <scope>NUCLEOTIDE SEQUENCE [LARGE SCALE GENOMIC DNA]</scope>
    <source>
        <strain evidence="7 8">ATCC BAA-1881</strain>
    </source>
</reference>
<evidence type="ECO:0000256" key="4">
    <source>
        <dbReference type="ARBA" id="ARBA00023136"/>
    </source>
</evidence>
<dbReference type="UniPathway" id="UPA00895"/>
<dbReference type="AlphaFoldDB" id="A0A326U4W1"/>
<dbReference type="Proteomes" id="UP000248806">
    <property type="component" value="Unassembled WGS sequence"/>
</dbReference>
<protein>
    <submittedName>
        <fullName evidence="7">Methylamine utilization protein MauE</fullName>
    </submittedName>
</protein>
<evidence type="ECO:0000256" key="1">
    <source>
        <dbReference type="ARBA" id="ARBA00004141"/>
    </source>
</evidence>
<gene>
    <name evidence="7" type="ORF">EI42_03092</name>
</gene>
<dbReference type="GO" id="GO:0016020">
    <property type="term" value="C:membrane"/>
    <property type="evidence" value="ECO:0007669"/>
    <property type="project" value="UniProtKB-SubCell"/>
</dbReference>
<keyword evidence="8" id="KW-1185">Reference proteome</keyword>
<evidence type="ECO:0000259" key="6">
    <source>
        <dbReference type="Pfam" id="PF07291"/>
    </source>
</evidence>
<evidence type="ECO:0000256" key="2">
    <source>
        <dbReference type="ARBA" id="ARBA00022692"/>
    </source>
</evidence>
<keyword evidence="4 5" id="KW-0472">Membrane</keyword>
<dbReference type="GO" id="GO:0030416">
    <property type="term" value="P:methylamine metabolic process"/>
    <property type="evidence" value="ECO:0007669"/>
    <property type="project" value="InterPro"/>
</dbReference>
<dbReference type="InterPro" id="IPR009908">
    <property type="entry name" value="Methylamine_util_MauE"/>
</dbReference>
<feature type="transmembrane region" description="Helical" evidence="5">
    <location>
        <begin position="71"/>
        <end position="92"/>
    </location>
</feature>
<keyword evidence="2 5" id="KW-0812">Transmembrane</keyword>
<evidence type="ECO:0000313" key="7">
    <source>
        <dbReference type="EMBL" id="PZW28338.1"/>
    </source>
</evidence>
<comment type="caution">
    <text evidence="7">The sequence shown here is derived from an EMBL/GenBank/DDBJ whole genome shotgun (WGS) entry which is preliminary data.</text>
</comment>
<dbReference type="Pfam" id="PF07291">
    <property type="entry name" value="MauE"/>
    <property type="match status" value="1"/>
</dbReference>
<accession>A0A326U4W1</accession>
<evidence type="ECO:0000256" key="3">
    <source>
        <dbReference type="ARBA" id="ARBA00022989"/>
    </source>
</evidence>
<dbReference type="EMBL" id="QKUF01000010">
    <property type="protein sequence ID" value="PZW28338.1"/>
    <property type="molecule type" value="Genomic_DNA"/>
</dbReference>
<organism evidence="7 8">
    <name type="scientific">Thermosporothrix hazakensis</name>
    <dbReference type="NCBI Taxonomy" id="644383"/>
    <lineage>
        <taxon>Bacteria</taxon>
        <taxon>Bacillati</taxon>
        <taxon>Chloroflexota</taxon>
        <taxon>Ktedonobacteria</taxon>
        <taxon>Ktedonobacterales</taxon>
        <taxon>Thermosporotrichaceae</taxon>
        <taxon>Thermosporothrix</taxon>
    </lineage>
</organism>
<feature type="transmembrane region" description="Helical" evidence="5">
    <location>
        <begin position="180"/>
        <end position="199"/>
    </location>
</feature>